<organism evidence="1">
    <name type="scientific">marine sediment metagenome</name>
    <dbReference type="NCBI Taxonomy" id="412755"/>
    <lineage>
        <taxon>unclassified sequences</taxon>
        <taxon>metagenomes</taxon>
        <taxon>ecological metagenomes</taxon>
    </lineage>
</organism>
<comment type="caution">
    <text evidence="1">The sequence shown here is derived from an EMBL/GenBank/DDBJ whole genome shotgun (WGS) entry which is preliminary data.</text>
</comment>
<proteinExistence type="predicted"/>
<evidence type="ECO:0000313" key="1">
    <source>
        <dbReference type="EMBL" id="KKN61150.1"/>
    </source>
</evidence>
<dbReference type="AlphaFoldDB" id="A0A0F9RXI0"/>
<sequence length="630" mass="71623">MAISFALYSGQSVCSELSDLNVFDEQYPKAIYFRNVENSAANTSISYEKWAKRWSKLDGMVVKALDEEIPGRSKEAQKKFIQYKKDNPSKLMLLHFNGNARDPNFDFDAFHAEDWTYFVGTYSTKSTTSLDTNITVNDTHMFKSSDDIAMVPIDRNGDLDWKNAEQVKLLSIKSKNTIIVERGIFNTRPSAYKKGKVYLAPHVSQPPLAPGSKQALWRYNFTNTAQGGMPQRLSKNLLQYLSKGKALNSFDGVEFDVLADIRGLRHPSRTTPIDYNFDGKASQLDQVAQQRYRQGVKLFLNSLRRGLGDNKLILADGNEANQQREISILNGIESETWPSHWDPLVEQWSSGINRHLFWQSRSYSPSLNYIKLGKVPNKKGPAVAPAENLRRLRMAGALFTDTIIAPAYRPRGKGIDNWPEFIGGEKNYNTWLGKPLSNIQFLRTERKSKVGYSLGSNSNIVKSSEKIWSIKKRKNKIKEVINLQLERSGDIIITAQISAKSLTLKSKESRVSYVQFELNDNSKQKNMTWSDEQQFYSRFYFKELKKGSNSLTLTSDAGFIELSDLKFQYGVEIPYRIFENGIVIANPSREDISIISDKISAKALMPLGSMQHVEKLTIKAKDALFLKFNH</sequence>
<accession>A0A0F9RXI0</accession>
<dbReference type="EMBL" id="LAZR01000669">
    <property type="protein sequence ID" value="KKN61150.1"/>
    <property type="molecule type" value="Genomic_DNA"/>
</dbReference>
<protein>
    <submittedName>
        <fullName evidence="1">Uncharacterized protein</fullName>
    </submittedName>
</protein>
<gene>
    <name evidence="1" type="ORF">LCGC14_0524940</name>
</gene>
<reference evidence="1" key="1">
    <citation type="journal article" date="2015" name="Nature">
        <title>Complex archaea that bridge the gap between prokaryotes and eukaryotes.</title>
        <authorList>
            <person name="Spang A."/>
            <person name="Saw J.H."/>
            <person name="Jorgensen S.L."/>
            <person name="Zaremba-Niedzwiedzka K."/>
            <person name="Martijn J."/>
            <person name="Lind A.E."/>
            <person name="van Eijk R."/>
            <person name="Schleper C."/>
            <person name="Guy L."/>
            <person name="Ettema T.J."/>
        </authorList>
    </citation>
    <scope>NUCLEOTIDE SEQUENCE</scope>
</reference>
<name>A0A0F9RXI0_9ZZZZ</name>